<name>A0A7W9TM77_CASDE</name>
<sequence length="103" mass="11632">MTQLSWYGQTSTGQYRLTFSDGPRGQHHMDVCGEGDAIERSHLARLASESGVPEKIAGTVIDGMLEHASTFIQRAEKFPIRRATRQMMSRALERSRQRLVKGR</sequence>
<comment type="caution">
    <text evidence="1">The sequence shown here is derived from an EMBL/GenBank/DDBJ whole genome shotgun (WGS) entry which is preliminary data.</text>
</comment>
<proteinExistence type="predicted"/>
<dbReference type="RefSeq" id="WP_170288460.1">
    <property type="nucleotide sequence ID" value="NZ_JACHIB010000004.1"/>
</dbReference>
<dbReference type="EMBL" id="JACHIB010000004">
    <property type="protein sequence ID" value="MBB6082946.1"/>
    <property type="molecule type" value="Genomic_DNA"/>
</dbReference>
<reference evidence="1 2" key="1">
    <citation type="submission" date="2020-08" db="EMBL/GenBank/DDBJ databases">
        <title>Genomic Encyclopedia of Type Strains, Phase IV (KMG-IV): sequencing the most valuable type-strain genomes for metagenomic binning, comparative biology and taxonomic classification.</title>
        <authorList>
            <person name="Goeker M."/>
        </authorList>
    </citation>
    <scope>NUCLEOTIDE SEQUENCE [LARGE SCALE GENOMIC DNA]</scope>
    <source>
        <strain evidence="1 2">DSM 12141</strain>
    </source>
</reference>
<dbReference type="AlphaFoldDB" id="A0A7W9TM77"/>
<protein>
    <submittedName>
        <fullName evidence="1">Uncharacterized protein</fullName>
    </submittedName>
</protein>
<gene>
    <name evidence="1" type="ORF">HNR28_000975</name>
</gene>
<accession>A0A7W9TM77</accession>
<organism evidence="1 2">
    <name type="scientific">Castellaniella defragrans</name>
    <name type="common">Alcaligenes defragrans</name>
    <dbReference type="NCBI Taxonomy" id="75697"/>
    <lineage>
        <taxon>Bacteria</taxon>
        <taxon>Pseudomonadati</taxon>
        <taxon>Pseudomonadota</taxon>
        <taxon>Betaproteobacteria</taxon>
        <taxon>Burkholderiales</taxon>
        <taxon>Alcaligenaceae</taxon>
        <taxon>Castellaniella</taxon>
    </lineage>
</organism>
<evidence type="ECO:0000313" key="1">
    <source>
        <dbReference type="EMBL" id="MBB6082946.1"/>
    </source>
</evidence>
<evidence type="ECO:0000313" key="2">
    <source>
        <dbReference type="Proteomes" id="UP000541136"/>
    </source>
</evidence>
<dbReference type="Proteomes" id="UP000541136">
    <property type="component" value="Unassembled WGS sequence"/>
</dbReference>